<dbReference type="PANTHER" id="PTHR20883:SF48">
    <property type="entry name" value="ECTOINE DIOXYGENASE"/>
    <property type="match status" value="1"/>
</dbReference>
<dbReference type="GO" id="GO:0005506">
    <property type="term" value="F:iron ion binding"/>
    <property type="evidence" value="ECO:0007669"/>
    <property type="project" value="UniProtKB-ARBA"/>
</dbReference>
<keyword evidence="3" id="KW-1185">Reference proteome</keyword>
<dbReference type="Pfam" id="PF05721">
    <property type="entry name" value="PhyH"/>
    <property type="match status" value="1"/>
</dbReference>
<dbReference type="Gene3D" id="2.60.120.620">
    <property type="entry name" value="q2cbj1_9rhob like domain"/>
    <property type="match status" value="1"/>
</dbReference>
<dbReference type="GO" id="GO:0016706">
    <property type="term" value="F:2-oxoglutarate-dependent dioxygenase activity"/>
    <property type="evidence" value="ECO:0007669"/>
    <property type="project" value="UniProtKB-ARBA"/>
</dbReference>
<dbReference type="AlphaFoldDB" id="A0A1S1MPK0"/>
<gene>
    <name evidence="2" type="ORF">BET10_00530</name>
</gene>
<protein>
    <recommendedName>
        <fullName evidence="4">Phytanoyl-CoA dioxygenase</fullName>
    </recommendedName>
</protein>
<dbReference type="PANTHER" id="PTHR20883">
    <property type="entry name" value="PHYTANOYL-COA DIOXYGENASE DOMAIN CONTAINING 1"/>
    <property type="match status" value="1"/>
</dbReference>
<dbReference type="InterPro" id="IPR008775">
    <property type="entry name" value="Phytyl_CoA_dOase-like"/>
</dbReference>
<comment type="caution">
    <text evidence="2">The sequence shown here is derived from an EMBL/GenBank/DDBJ whole genome shotgun (WGS) entry which is preliminary data.</text>
</comment>
<evidence type="ECO:0000313" key="2">
    <source>
        <dbReference type="EMBL" id="OHU87137.1"/>
    </source>
</evidence>
<reference evidence="2 3" key="1">
    <citation type="submission" date="2016-09" db="EMBL/GenBank/DDBJ databases">
        <title>Pseudoalteromonas amylolytica sp. nov., isolated from the surface seawater.</title>
        <authorList>
            <person name="Wu Y.-H."/>
            <person name="Cheng H."/>
            <person name="Jin X.-B."/>
            <person name="Wang C.-S."/>
            <person name="Xu X.-W."/>
        </authorList>
    </citation>
    <scope>NUCLEOTIDE SEQUENCE [LARGE SCALE GENOMIC DNA]</scope>
    <source>
        <strain evidence="2 3">JW1</strain>
    </source>
</reference>
<dbReference type="Proteomes" id="UP000179786">
    <property type="component" value="Unassembled WGS sequence"/>
</dbReference>
<evidence type="ECO:0008006" key="4">
    <source>
        <dbReference type="Google" id="ProtNLM"/>
    </source>
</evidence>
<organism evidence="2 3">
    <name type="scientific">Pseudoalteromonas amylolytica</name>
    <dbReference type="NCBI Taxonomy" id="1859457"/>
    <lineage>
        <taxon>Bacteria</taxon>
        <taxon>Pseudomonadati</taxon>
        <taxon>Pseudomonadota</taxon>
        <taxon>Gammaproteobacteria</taxon>
        <taxon>Alteromonadales</taxon>
        <taxon>Pseudoalteromonadaceae</taxon>
        <taxon>Pseudoalteromonas</taxon>
    </lineage>
</organism>
<dbReference type="EMBL" id="MKJU01000035">
    <property type="protein sequence ID" value="OHU87137.1"/>
    <property type="molecule type" value="Genomic_DNA"/>
</dbReference>
<accession>A0A1S1MPK0</accession>
<dbReference type="STRING" id="1859457.BET10_00530"/>
<sequence>MHNQFQNEGFHLFDEGAIAVELIDAAFNAIPSLFDNKSDTGLSHWGIAKGHEQGALTRVAQPHICSEAFYNLLTKSDIGTSIAQVLQCSKLRVWGSQLYYKPQGNNPKTNVGWHRDSQHMPFFKSGVATLWIPLIDVTPDSGTLCYVPKSHHLNLFETPTGAQNLDLETEAIRVMEHSTSQWTEHALTLSRGSFSMHQWDLIHGSKANYANMPRAALSVGIYTEHLKVQDTENDYGYKQILDNDFYCPVLFEK</sequence>
<proteinExistence type="predicted"/>
<evidence type="ECO:0000313" key="3">
    <source>
        <dbReference type="Proteomes" id="UP000179786"/>
    </source>
</evidence>
<evidence type="ECO:0000256" key="1">
    <source>
        <dbReference type="ARBA" id="ARBA00001954"/>
    </source>
</evidence>
<name>A0A1S1MPK0_9GAMM</name>
<dbReference type="SUPFAM" id="SSF51197">
    <property type="entry name" value="Clavaminate synthase-like"/>
    <property type="match status" value="1"/>
</dbReference>
<comment type="cofactor">
    <cofactor evidence="1">
        <name>Fe(2+)</name>
        <dbReference type="ChEBI" id="CHEBI:29033"/>
    </cofactor>
</comment>
<dbReference type="RefSeq" id="WP_070987634.1">
    <property type="nucleotide sequence ID" value="NZ_MKJU01000035.1"/>
</dbReference>